<evidence type="ECO:0000256" key="2">
    <source>
        <dbReference type="SAM" id="SignalP"/>
    </source>
</evidence>
<keyword evidence="2" id="KW-0732">Signal</keyword>
<evidence type="ECO:0000313" key="4">
    <source>
        <dbReference type="Proteomes" id="UP000028488"/>
    </source>
</evidence>
<keyword evidence="1" id="KW-0812">Transmembrane</keyword>
<feature type="chain" id="PRO_5039404712" evidence="2">
    <location>
        <begin position="26"/>
        <end position="110"/>
    </location>
</feature>
<feature type="signal peptide" evidence="2">
    <location>
        <begin position="1"/>
        <end position="25"/>
    </location>
</feature>
<name>A0A076EMS2_RHOOP</name>
<keyword evidence="1" id="KW-0472">Membrane</keyword>
<feature type="transmembrane region" description="Helical" evidence="1">
    <location>
        <begin position="73"/>
        <end position="95"/>
    </location>
</feature>
<dbReference type="EMBL" id="CP008947">
    <property type="protein sequence ID" value="AII06563.1"/>
    <property type="molecule type" value="Genomic_DNA"/>
</dbReference>
<feature type="transmembrane region" description="Helical" evidence="1">
    <location>
        <begin position="43"/>
        <end position="66"/>
    </location>
</feature>
<dbReference type="AlphaFoldDB" id="A0A076EMS2"/>
<evidence type="ECO:0000313" key="3">
    <source>
        <dbReference type="EMBL" id="AII06563.1"/>
    </source>
</evidence>
<accession>A0A076EMS2</accession>
<dbReference type="eggNOG" id="ENOG5031G1U">
    <property type="taxonomic scope" value="Bacteria"/>
</dbReference>
<sequence length="110" mass="10977">MRWIGVVVVQAALIALVLGNASALAAAAAGVAATGLLLVAYTGLAPGIPTLLLGAVVTGAAAGLAATLQHGPAWASLLGPGAVVVLFLAAVWPYVRRRTPTTEGQNRRML</sequence>
<proteinExistence type="predicted"/>
<dbReference type="Proteomes" id="UP000028488">
    <property type="component" value="Chromosome"/>
</dbReference>
<evidence type="ECO:0000256" key="1">
    <source>
        <dbReference type="SAM" id="Phobius"/>
    </source>
</evidence>
<dbReference type="RefSeq" id="WP_128640084.1">
    <property type="nucleotide sequence ID" value="NZ_CP008947.1"/>
</dbReference>
<organism evidence="3 4">
    <name type="scientific">Rhodococcus opacus</name>
    <name type="common">Nocardia opaca</name>
    <dbReference type="NCBI Taxonomy" id="37919"/>
    <lineage>
        <taxon>Bacteria</taxon>
        <taxon>Bacillati</taxon>
        <taxon>Actinomycetota</taxon>
        <taxon>Actinomycetes</taxon>
        <taxon>Mycobacteriales</taxon>
        <taxon>Nocardiaceae</taxon>
        <taxon>Rhodococcus</taxon>
    </lineage>
</organism>
<gene>
    <name evidence="3" type="ORF">EP51_18810</name>
</gene>
<keyword evidence="1" id="KW-1133">Transmembrane helix</keyword>
<protein>
    <submittedName>
        <fullName evidence="3">Membrane protein</fullName>
    </submittedName>
</protein>
<reference evidence="3 4" key="1">
    <citation type="submission" date="2014-07" db="EMBL/GenBank/DDBJ databases">
        <title>Genome Sequence of Rhodococcus opacus Strain R7, a Biodegrader of Mono- and Polycyclic Aromatic Hydrocarbons.</title>
        <authorList>
            <person name="Di Gennaro P."/>
            <person name="Zampolli J."/>
            <person name="Presti I."/>
            <person name="Cappelletti M."/>
            <person name="D'Ursi P."/>
            <person name="Orro A."/>
            <person name="Mezzelani A."/>
            <person name="Milanesi L."/>
        </authorList>
    </citation>
    <scope>NUCLEOTIDE SEQUENCE [LARGE SCALE GENOMIC DNA]</scope>
    <source>
        <strain evidence="3 4">R7</strain>
    </source>
</reference>